<dbReference type="GO" id="GO:0097196">
    <property type="term" value="C:Shu complex"/>
    <property type="evidence" value="ECO:0007669"/>
    <property type="project" value="TreeGrafter"/>
</dbReference>
<dbReference type="GO" id="GO:0008270">
    <property type="term" value="F:zinc ion binding"/>
    <property type="evidence" value="ECO:0007669"/>
    <property type="project" value="UniProtKB-KW"/>
</dbReference>
<evidence type="ECO:0000259" key="2">
    <source>
        <dbReference type="PROSITE" id="PS50966"/>
    </source>
</evidence>
<keyword evidence="1" id="KW-0479">Metal-binding</keyword>
<evidence type="ECO:0000256" key="1">
    <source>
        <dbReference type="PROSITE-ProRule" id="PRU00325"/>
    </source>
</evidence>
<evidence type="ECO:0000313" key="4">
    <source>
        <dbReference type="Proteomes" id="UP000515908"/>
    </source>
</evidence>
<organism evidence="3 4">
    <name type="scientific">Angomonas deanei</name>
    <dbReference type="NCBI Taxonomy" id="59799"/>
    <lineage>
        <taxon>Eukaryota</taxon>
        <taxon>Discoba</taxon>
        <taxon>Euglenozoa</taxon>
        <taxon>Kinetoplastea</taxon>
        <taxon>Metakinetoplastina</taxon>
        <taxon>Trypanosomatida</taxon>
        <taxon>Trypanosomatidae</taxon>
        <taxon>Strigomonadinae</taxon>
        <taxon>Angomonas</taxon>
    </lineage>
</organism>
<proteinExistence type="predicted"/>
<dbReference type="AlphaFoldDB" id="S9V7C6"/>
<dbReference type="OrthoDB" id="337581at2759"/>
<dbReference type="PANTHER" id="PTHR28498">
    <property type="entry name" value="ZINC FINGER SWIM DOMAIN-CONTAINING PROTEIN 7"/>
    <property type="match status" value="1"/>
</dbReference>
<dbReference type="PROSITE" id="PS50966">
    <property type="entry name" value="ZF_SWIM"/>
    <property type="match status" value="1"/>
</dbReference>
<dbReference type="GO" id="GO:0000724">
    <property type="term" value="P:double-strand break repair via homologous recombination"/>
    <property type="evidence" value="ECO:0007669"/>
    <property type="project" value="TreeGrafter"/>
</dbReference>
<name>S9V7C6_9TRYP</name>
<dbReference type="VEuPathDB" id="TriTrypDB:ADEAN_000060000"/>
<keyword evidence="1" id="KW-0863">Zinc-finger</keyword>
<dbReference type="InterPro" id="IPR007527">
    <property type="entry name" value="Znf_SWIM"/>
</dbReference>
<sequence>MLTVYADYVASTSDDPNVLPIVHERVRQYKESGLNAFPSSVEEALAPLEVLYGRTLLHATGIALHGTESVVCYVEDFTGGATEETENSSMTTGRFLYKVGEYTLYSPHFCPCSAYAFQSVRRHEVWCCKHLLALQMALKLQATGMKQDNIQVRVVDAEFFRSLLQTSLSFALKS</sequence>
<dbReference type="Proteomes" id="UP000515908">
    <property type="component" value="Chromosome 01"/>
</dbReference>
<reference evidence="3 4" key="1">
    <citation type="submission" date="2020-08" db="EMBL/GenBank/DDBJ databases">
        <authorList>
            <person name="Newling K."/>
            <person name="Davey J."/>
            <person name="Forrester S."/>
        </authorList>
    </citation>
    <scope>NUCLEOTIDE SEQUENCE [LARGE SCALE GENOMIC DNA]</scope>
    <source>
        <strain evidence="4">Crithidia deanei Carvalho (ATCC PRA-265)</strain>
    </source>
</reference>
<feature type="domain" description="SWIM-type" evidence="2">
    <location>
        <begin position="102"/>
        <end position="139"/>
    </location>
</feature>
<keyword evidence="1" id="KW-0862">Zinc</keyword>
<protein>
    <recommendedName>
        <fullName evidence="2">SWIM-type domain-containing protein</fullName>
    </recommendedName>
</protein>
<evidence type="ECO:0000313" key="3">
    <source>
        <dbReference type="EMBL" id="CAD2213164.1"/>
    </source>
</evidence>
<gene>
    <name evidence="3" type="ORF">ADEAN_000060000</name>
</gene>
<dbReference type="PANTHER" id="PTHR28498:SF1">
    <property type="entry name" value="ZINC FINGER SWIM DOMAIN-CONTAINING PROTEIN 7"/>
    <property type="match status" value="1"/>
</dbReference>
<keyword evidence="4" id="KW-1185">Reference proteome</keyword>
<accession>S9V7C6</accession>
<dbReference type="EMBL" id="LR877145">
    <property type="protein sequence ID" value="CAD2213164.1"/>
    <property type="molecule type" value="Genomic_DNA"/>
</dbReference>